<dbReference type="PANTHER" id="PTHR38477">
    <property type="entry name" value="HYPOTHETICAL EXPORTED PROTEIN"/>
    <property type="match status" value="1"/>
</dbReference>
<dbReference type="AlphaFoldDB" id="A0A179DKI5"/>
<comment type="caution">
    <text evidence="1">The sequence shown here is derived from an EMBL/GenBank/DDBJ whole genome shotgun (WGS) entry which is preliminary data.</text>
</comment>
<dbReference type="EMBL" id="LWHJ01000011">
    <property type="protein sequence ID" value="OAQ41575.1"/>
    <property type="molecule type" value="Genomic_DNA"/>
</dbReference>
<dbReference type="PANTHER" id="PTHR38477:SF1">
    <property type="entry name" value="MUREIN L,D-TRANSPEPTIDASE CATALYTIC DOMAIN FAMILY PROTEIN"/>
    <property type="match status" value="1"/>
</dbReference>
<sequence>MFKRKKRLKVYSVTSVLTVILLFTFLNISWKTDKDPILGISNERIVQLDSTATILHKDILFTNYVNDLYGKIQLKEANLSLPVFEKALIGFLNLKNSRALNNDKQILTVVDFTQASTAKRMWIINIQDKKLLLNTYVAHGQGSGVDIATKFSNTAESHESSLGFYVTNETYLGNHGLSLKLDGQDKGINDSARERAIVLHGADYVSESFIKQTGRLGRSFGCPAVSPELNEKIITLIKDKTCLFINGNSANYQSALLNQEKMLANVSSFPTS</sequence>
<reference evidence="1 2" key="1">
    <citation type="submission" date="2016-04" db="EMBL/GenBank/DDBJ databases">
        <authorList>
            <person name="Evans L.H."/>
            <person name="Alamgir A."/>
            <person name="Owens N."/>
            <person name="Weber N.D."/>
            <person name="Virtaneva K."/>
            <person name="Barbian K."/>
            <person name="Babar A."/>
            <person name="Rosenke K."/>
        </authorList>
    </citation>
    <scope>NUCLEOTIDE SEQUENCE [LARGE SCALE GENOMIC DNA]</scope>
    <source>
        <strain evidence="1 2">CCM 8644</strain>
    </source>
</reference>
<dbReference type="OrthoDB" id="9815195at2"/>
<dbReference type="STRING" id="1826909.A5893_00205"/>
<gene>
    <name evidence="1" type="ORF">A5893_00205</name>
</gene>
<organism evidence="1 2">
    <name type="scientific">Pedobacter psychrophilus</name>
    <dbReference type="NCBI Taxonomy" id="1826909"/>
    <lineage>
        <taxon>Bacteria</taxon>
        <taxon>Pseudomonadati</taxon>
        <taxon>Bacteroidota</taxon>
        <taxon>Sphingobacteriia</taxon>
        <taxon>Sphingobacteriales</taxon>
        <taxon>Sphingobacteriaceae</taxon>
        <taxon>Pedobacter</taxon>
    </lineage>
</organism>
<keyword evidence="2" id="KW-1185">Reference proteome</keyword>
<proteinExistence type="predicted"/>
<dbReference type="RefSeq" id="WP_068820606.1">
    <property type="nucleotide sequence ID" value="NZ_LWHJ01000011.1"/>
</dbReference>
<dbReference type="Proteomes" id="UP000078459">
    <property type="component" value="Unassembled WGS sequence"/>
</dbReference>
<dbReference type="Pfam" id="PF13645">
    <property type="entry name" value="YkuD_2"/>
    <property type="match status" value="1"/>
</dbReference>
<evidence type="ECO:0000313" key="1">
    <source>
        <dbReference type="EMBL" id="OAQ41575.1"/>
    </source>
</evidence>
<reference evidence="1 2" key="2">
    <citation type="submission" date="2016-06" db="EMBL/GenBank/DDBJ databases">
        <title>Pedobacter psychrophilus sp. nov., isolated from Antarctic fragmentary rock.</title>
        <authorList>
            <person name="Svec P."/>
        </authorList>
    </citation>
    <scope>NUCLEOTIDE SEQUENCE [LARGE SCALE GENOMIC DNA]</scope>
    <source>
        <strain evidence="1 2">CCM 8644</strain>
    </source>
</reference>
<accession>A0A179DKI5</accession>
<name>A0A179DKI5_9SPHI</name>
<protein>
    <recommendedName>
        <fullName evidence="3">Murein L,D-transpeptidase catalytic domain family protein</fullName>
    </recommendedName>
</protein>
<evidence type="ECO:0000313" key="2">
    <source>
        <dbReference type="Proteomes" id="UP000078459"/>
    </source>
</evidence>
<evidence type="ECO:0008006" key="3">
    <source>
        <dbReference type="Google" id="ProtNLM"/>
    </source>
</evidence>
<dbReference type="InterPro" id="IPR032676">
    <property type="entry name" value="YkuD_2"/>
</dbReference>